<evidence type="ECO:0000313" key="10">
    <source>
        <dbReference type="EMBL" id="PXX81709.1"/>
    </source>
</evidence>
<evidence type="ECO:0000313" key="11">
    <source>
        <dbReference type="Proteomes" id="UP000247612"/>
    </source>
</evidence>
<sequence length="1080" mass="120653">MRMLIKDTLREIRKSLGRFFSIFAIVAIGVAFFAGVKASAPIMKSTADSYFDDYNLMDIRLLSTLGFTEDDVKEIRAIPGVKGLFATHTLDVLVKQNTQEYVMKVLTLPDNLDPNNPDYMNQAVLIEGRLPENENECVIEAGKISHFDADIGTVLTLNSGNDDELSDSLKTTEFTVVGKVNNPYYLSYQKGSSNIGSGTISGYLMIPESAFDQDIYTDIYLTIDNVKELNSYDDDYFDVIDPITDQLEALGKIRSKIRSEDVKNSAYHAYVDGWNAFYTSKNEADQQLAEAQKTLDRSFVDLMQGGADLDQQKRDFDLQIAQAKRQLRDGRMQIANAWSSYDQQVLAFEKQKSEALAQIQDALDQVDEAKAKRQELVGNQEQLKLALSNPAMSEVEKQMAMAQLEQVEAGIAKIDESLADLEIPVDEVMSQLNVGEQQLMAGKAEIQQNEAALDQTEKDLNKQIDDANQQFRDAQQTLDDGWAAYDKGVDELAKNRRITDEQLLDAMEELENAEADILEIEDCEWYVLDRESHYSYMDYGSAADRMGAIAEVFPLFFFLVAALICLTTMTRMVDEQRGTIGTLKALGYSKVKIAVKYLCYAFLSSFGGSVVGVLIGFAVFPTVIYTAWNIMYELPPVQLQFIPSFALQASLAAILITLGATIAAVYKELMETPALLMRPKAPKNGKRVFLERIPLIWKHLSFSKKVTVRNLIRYKKRFFMTVIGISGCTALLVAGFGIQDSIGDIVPKQFEEIQNYQVNIEFEKNLNVVEKEDIMKTVEQFSHVSDTMEIAQYNGTIDVKGKEQSVTIIVPTDVDKFKEFVSLRTRRSHTPVEITDDGAVISEKLANDLGVGIGDLIECENSDDLVKKIKVVGIVENYVGHYLYMSEASYKATYGFTSKATNLFVKTDSTESQVEENLGNHITKIDGVSSVVFYSGTADSFADTIKSLGFVVVVLVISAALLAFVVLYNLTNVNISERIREIATIKVLGFYDNEVSSYVFRENLILSFIGALAGLALGTLLHRLIMSIAELDSVMFGRTILLQSYVLSVIITMFFSWLVAKVMHHKLKTIPMVESLKSVE</sequence>
<evidence type="ECO:0000256" key="5">
    <source>
        <dbReference type="ARBA" id="ARBA00023136"/>
    </source>
</evidence>
<evidence type="ECO:0000256" key="6">
    <source>
        <dbReference type="SAM" id="Coils"/>
    </source>
</evidence>
<dbReference type="InterPro" id="IPR025857">
    <property type="entry name" value="MacB_PCD"/>
</dbReference>
<dbReference type="PANTHER" id="PTHR30287">
    <property type="entry name" value="MEMBRANE COMPONENT OF PREDICTED ABC SUPERFAMILY METABOLITE UPTAKE TRANSPORTER"/>
    <property type="match status" value="1"/>
</dbReference>
<evidence type="ECO:0000256" key="1">
    <source>
        <dbReference type="ARBA" id="ARBA00004651"/>
    </source>
</evidence>
<dbReference type="RefSeq" id="WP_022936625.1">
    <property type="nucleotide sequence ID" value="NZ_CABKRQ010000001.1"/>
</dbReference>
<evidence type="ECO:0000259" key="8">
    <source>
        <dbReference type="Pfam" id="PF02687"/>
    </source>
</evidence>
<feature type="domain" description="ABC3 transporter permease C-terminal" evidence="8">
    <location>
        <begin position="552"/>
        <end position="667"/>
    </location>
</feature>
<evidence type="ECO:0000256" key="3">
    <source>
        <dbReference type="ARBA" id="ARBA00022692"/>
    </source>
</evidence>
<dbReference type="Proteomes" id="UP000247612">
    <property type="component" value="Unassembled WGS sequence"/>
</dbReference>
<keyword evidence="2" id="KW-1003">Cell membrane</keyword>
<evidence type="ECO:0000259" key="9">
    <source>
        <dbReference type="Pfam" id="PF12704"/>
    </source>
</evidence>
<keyword evidence="6" id="KW-0175">Coiled coil</keyword>
<dbReference type="Pfam" id="PF02687">
    <property type="entry name" value="FtsX"/>
    <property type="match status" value="2"/>
</dbReference>
<feature type="coiled-coil region" evidence="6">
    <location>
        <begin position="439"/>
        <end position="523"/>
    </location>
</feature>
<dbReference type="Gene3D" id="1.10.287.1490">
    <property type="match status" value="1"/>
</dbReference>
<name>A0A318KVW0_9FIRM</name>
<evidence type="ECO:0000256" key="4">
    <source>
        <dbReference type="ARBA" id="ARBA00022989"/>
    </source>
</evidence>
<feature type="transmembrane region" description="Helical" evidence="7">
    <location>
        <begin position="594"/>
        <end position="625"/>
    </location>
</feature>
<dbReference type="InterPro" id="IPR038766">
    <property type="entry name" value="Membrane_comp_ABC_pdt"/>
</dbReference>
<feature type="domain" description="ABC3 transporter permease C-terminal" evidence="8">
    <location>
        <begin position="954"/>
        <end position="1061"/>
    </location>
</feature>
<feature type="transmembrane region" description="Helical" evidence="7">
    <location>
        <begin position="948"/>
        <end position="970"/>
    </location>
</feature>
<evidence type="ECO:0000256" key="2">
    <source>
        <dbReference type="ARBA" id="ARBA00022475"/>
    </source>
</evidence>
<dbReference type="EMBL" id="QJKH01000001">
    <property type="protein sequence ID" value="PXX81709.1"/>
    <property type="molecule type" value="Genomic_DNA"/>
</dbReference>
<feature type="coiled-coil region" evidence="6">
    <location>
        <begin position="352"/>
        <end position="386"/>
    </location>
</feature>
<feature type="transmembrane region" description="Helical" evidence="7">
    <location>
        <begin position="1004"/>
        <end position="1025"/>
    </location>
</feature>
<comment type="subcellular location">
    <subcellularLocation>
        <location evidence="1">Cell membrane</location>
        <topology evidence="1">Multi-pass membrane protein</topology>
    </subcellularLocation>
</comment>
<keyword evidence="3 7" id="KW-0812">Transmembrane</keyword>
<comment type="caution">
    <text evidence="10">The sequence shown here is derived from an EMBL/GenBank/DDBJ whole genome shotgun (WGS) entry which is preliminary data.</text>
</comment>
<feature type="transmembrane region" description="Helical" evidence="7">
    <location>
        <begin position="718"/>
        <end position="738"/>
    </location>
</feature>
<dbReference type="AlphaFoldDB" id="A0A318KVW0"/>
<proteinExistence type="predicted"/>
<feature type="transmembrane region" description="Helical" evidence="7">
    <location>
        <begin position="645"/>
        <end position="666"/>
    </location>
</feature>
<feature type="transmembrane region" description="Helical" evidence="7">
    <location>
        <begin position="1040"/>
        <end position="1060"/>
    </location>
</feature>
<protein>
    <submittedName>
        <fullName evidence="10">Putative ABC transport system permease protein</fullName>
    </submittedName>
</protein>
<dbReference type="GO" id="GO:0005886">
    <property type="term" value="C:plasma membrane"/>
    <property type="evidence" value="ECO:0007669"/>
    <property type="project" value="UniProtKB-SubCell"/>
</dbReference>
<organism evidence="10 11">
    <name type="scientific">Dielma fastidiosa</name>
    <dbReference type="NCBI Taxonomy" id="1034346"/>
    <lineage>
        <taxon>Bacteria</taxon>
        <taxon>Bacillati</taxon>
        <taxon>Bacillota</taxon>
        <taxon>Erysipelotrichia</taxon>
        <taxon>Erysipelotrichales</taxon>
        <taxon>Erysipelotrichaceae</taxon>
        <taxon>Dielma</taxon>
    </lineage>
</organism>
<dbReference type="STRING" id="1034346.GCA_000313565_00317"/>
<evidence type="ECO:0000256" key="7">
    <source>
        <dbReference type="SAM" id="Phobius"/>
    </source>
</evidence>
<accession>A0A318KVW0</accession>
<dbReference type="PANTHER" id="PTHR30287:SF1">
    <property type="entry name" value="INNER MEMBRANE PROTEIN"/>
    <property type="match status" value="1"/>
</dbReference>
<gene>
    <name evidence="10" type="ORF">DES51_101321</name>
</gene>
<reference evidence="10 11" key="1">
    <citation type="submission" date="2018-05" db="EMBL/GenBank/DDBJ databases">
        <title>Genomic Encyclopedia of Type Strains, Phase IV (KMG-IV): sequencing the most valuable type-strain genomes for metagenomic binning, comparative biology and taxonomic classification.</title>
        <authorList>
            <person name="Goeker M."/>
        </authorList>
    </citation>
    <scope>NUCLEOTIDE SEQUENCE [LARGE SCALE GENOMIC DNA]</scope>
    <source>
        <strain evidence="10 11">JC118</strain>
    </source>
</reference>
<dbReference type="Pfam" id="PF12704">
    <property type="entry name" value="MacB_PCD"/>
    <property type="match status" value="1"/>
</dbReference>
<feature type="transmembrane region" description="Helical" evidence="7">
    <location>
        <begin position="552"/>
        <end position="573"/>
    </location>
</feature>
<keyword evidence="11" id="KW-1185">Reference proteome</keyword>
<keyword evidence="4 7" id="KW-1133">Transmembrane helix</keyword>
<feature type="domain" description="MacB-like periplasmic core" evidence="9">
    <location>
        <begin position="719"/>
        <end position="913"/>
    </location>
</feature>
<keyword evidence="5 7" id="KW-0472">Membrane</keyword>
<dbReference type="InterPro" id="IPR003838">
    <property type="entry name" value="ABC3_permease_C"/>
</dbReference>
<dbReference type="OrthoDB" id="5137249at2"/>